<reference evidence="4 5" key="1">
    <citation type="submission" date="2021-03" db="EMBL/GenBank/DDBJ databases">
        <title>Actinomadura violae sp. nov., isolated from lichen in Thailand.</title>
        <authorList>
            <person name="Kanchanasin P."/>
            <person name="Saeng-In P."/>
            <person name="Phongsopitanun W."/>
            <person name="Yuki M."/>
            <person name="Kudo T."/>
            <person name="Ohkuma M."/>
            <person name="Tanasupawat S."/>
        </authorList>
    </citation>
    <scope>NUCLEOTIDE SEQUENCE [LARGE SCALE GENOMIC DNA]</scope>
    <source>
        <strain evidence="4 5">LCR2-06</strain>
    </source>
</reference>
<name>A0ABS3RL72_9ACTN</name>
<dbReference type="PANTHER" id="PTHR43146:SF1">
    <property type="entry name" value="CANCER-RELATED NUCLEOSIDE-TRIPHOSPHATASE"/>
    <property type="match status" value="1"/>
</dbReference>
<accession>A0ABS3RL72</accession>
<dbReference type="RefSeq" id="WP_208238315.1">
    <property type="nucleotide sequence ID" value="NZ_JAGEPF010000004.1"/>
</dbReference>
<dbReference type="PANTHER" id="PTHR43146">
    <property type="entry name" value="CANCER-RELATED NUCLEOSIDE-TRIPHOSPHATASE"/>
    <property type="match status" value="1"/>
</dbReference>
<organism evidence="4 5">
    <name type="scientific">Actinomadura violacea</name>
    <dbReference type="NCBI Taxonomy" id="2819934"/>
    <lineage>
        <taxon>Bacteria</taxon>
        <taxon>Bacillati</taxon>
        <taxon>Actinomycetota</taxon>
        <taxon>Actinomycetes</taxon>
        <taxon>Streptosporangiales</taxon>
        <taxon>Thermomonosporaceae</taxon>
        <taxon>Actinomadura</taxon>
    </lineage>
</organism>
<dbReference type="InterPro" id="IPR027417">
    <property type="entry name" value="P-loop_NTPase"/>
</dbReference>
<protein>
    <recommendedName>
        <fullName evidence="6">NTPase</fullName>
    </recommendedName>
</protein>
<proteinExistence type="predicted"/>
<dbReference type="Pfam" id="PF03266">
    <property type="entry name" value="NTPase_1"/>
    <property type="match status" value="1"/>
</dbReference>
<evidence type="ECO:0000313" key="5">
    <source>
        <dbReference type="Proteomes" id="UP000680206"/>
    </source>
</evidence>
<comment type="caution">
    <text evidence="4">The sequence shown here is derived from an EMBL/GenBank/DDBJ whole genome shotgun (WGS) entry which is preliminary data.</text>
</comment>
<evidence type="ECO:0000313" key="4">
    <source>
        <dbReference type="EMBL" id="MBO2457371.1"/>
    </source>
</evidence>
<keyword evidence="3" id="KW-0067">ATP-binding</keyword>
<sequence>MGRFLLLTGDKGAGKTTAVRRVVDAVGREHFAGFFAGEVRRDGARRGFGLTSLDGGEGVLASVDSASPLRVGRPNSAGVGRYGIELDFLENVCVPLMRKAAEHPGGAILVLDEIGPMQLYSEAFKDAVLGLLSDESDALVFGTIVLRSTPWTDALKKRAGVETFLLTEANRDSLTRMMSLYLGELVRRR</sequence>
<gene>
    <name evidence="4" type="ORF">J4709_07270</name>
</gene>
<keyword evidence="2" id="KW-0378">Hydrolase</keyword>
<dbReference type="SUPFAM" id="SSF52540">
    <property type="entry name" value="P-loop containing nucleoside triphosphate hydrolases"/>
    <property type="match status" value="1"/>
</dbReference>
<dbReference type="InterPro" id="IPR004948">
    <property type="entry name" value="Nuc-triphosphatase_THEP1"/>
</dbReference>
<evidence type="ECO:0000256" key="3">
    <source>
        <dbReference type="ARBA" id="ARBA00022840"/>
    </source>
</evidence>
<dbReference type="Gene3D" id="3.40.50.300">
    <property type="entry name" value="P-loop containing nucleotide triphosphate hydrolases"/>
    <property type="match status" value="1"/>
</dbReference>
<keyword evidence="1" id="KW-0547">Nucleotide-binding</keyword>
<evidence type="ECO:0008006" key="6">
    <source>
        <dbReference type="Google" id="ProtNLM"/>
    </source>
</evidence>
<dbReference type="Proteomes" id="UP000680206">
    <property type="component" value="Unassembled WGS sequence"/>
</dbReference>
<evidence type="ECO:0000256" key="2">
    <source>
        <dbReference type="ARBA" id="ARBA00022801"/>
    </source>
</evidence>
<keyword evidence="5" id="KW-1185">Reference proteome</keyword>
<dbReference type="EMBL" id="JAGEPF010000004">
    <property type="protein sequence ID" value="MBO2457371.1"/>
    <property type="molecule type" value="Genomic_DNA"/>
</dbReference>
<evidence type="ECO:0000256" key="1">
    <source>
        <dbReference type="ARBA" id="ARBA00022741"/>
    </source>
</evidence>